<feature type="domain" description="Beta-ketoacyl synthase-like N-terminal" evidence="2">
    <location>
        <begin position="48"/>
        <end position="214"/>
    </location>
</feature>
<proteinExistence type="predicted"/>
<protein>
    <submittedName>
        <fullName evidence="3">3-oxoacyl-(Acyl-carrier-protein) synthase</fullName>
    </submittedName>
</protein>
<evidence type="ECO:0000313" key="4">
    <source>
        <dbReference type="Proteomes" id="UP001549146"/>
    </source>
</evidence>
<dbReference type="EMBL" id="JBEPMO010000004">
    <property type="protein sequence ID" value="MET3731409.1"/>
    <property type="molecule type" value="Genomic_DNA"/>
</dbReference>
<dbReference type="Pfam" id="PF00109">
    <property type="entry name" value="ketoacyl-synt"/>
    <property type="match status" value="1"/>
</dbReference>
<evidence type="ECO:0000313" key="3">
    <source>
        <dbReference type="EMBL" id="MET3731409.1"/>
    </source>
</evidence>
<dbReference type="InterPro" id="IPR000794">
    <property type="entry name" value="Beta-ketoacyl_synthase"/>
</dbReference>
<dbReference type="SUPFAM" id="SSF53901">
    <property type="entry name" value="Thiolase-like"/>
    <property type="match status" value="1"/>
</dbReference>
<name>A0ABV2LTG2_9FLAO</name>
<dbReference type="InterPro" id="IPR014030">
    <property type="entry name" value="Ketoacyl_synth_N"/>
</dbReference>
<dbReference type="PANTHER" id="PTHR11712">
    <property type="entry name" value="POLYKETIDE SYNTHASE-RELATED"/>
    <property type="match status" value="1"/>
</dbReference>
<sequence length="352" mass="39479">MKEIYIHSACSISIQKTTEEGYFFEEITEYAENGIPVINPDYKEFIPALQLRRMGKSMRMAVYASQKAIAQAGNPTIDAVITGTGEGCLRDSEKFVEALWENEEGGMLNPTPFIQSTHNMAAATVALALGCKGYNMTYTNNSNSFESALLDGQLYLNEHPNQTILIGGLDEISEKTTDFWSKYGWLKKEGFQIPIDLKSNSDGEIVSEGAGFLVASVEKPKQYLGKISAVKTAFDVQNPAQFVQEFLKENNLKIQDIDGVILGNNGDSKYEEIYQTLSKTSFAETPQIVYKHILGEFDTVTSIAVEIGLKILNRQEIPKNLRWNNINRSEYKTILLYNQRRGQNHSAIILRK</sequence>
<reference evidence="3 4" key="1">
    <citation type="submission" date="2024-06" db="EMBL/GenBank/DDBJ databases">
        <title>Genomic Encyclopedia of Type Strains, Phase IV (KMG-IV): sequencing the most valuable type-strain genomes for metagenomic binning, comparative biology and taxonomic classification.</title>
        <authorList>
            <person name="Goeker M."/>
        </authorList>
    </citation>
    <scope>NUCLEOTIDE SEQUENCE [LARGE SCALE GENOMIC DNA]</scope>
    <source>
        <strain evidence="3 4">DSM 29388</strain>
    </source>
</reference>
<dbReference type="PANTHER" id="PTHR11712:SF336">
    <property type="entry name" value="3-OXOACYL-[ACYL-CARRIER-PROTEIN] SYNTHASE, MITOCHONDRIAL"/>
    <property type="match status" value="1"/>
</dbReference>
<dbReference type="Proteomes" id="UP001549146">
    <property type="component" value="Unassembled WGS sequence"/>
</dbReference>
<keyword evidence="1" id="KW-0808">Transferase</keyword>
<dbReference type="InterPro" id="IPR016039">
    <property type="entry name" value="Thiolase-like"/>
</dbReference>
<comment type="caution">
    <text evidence="3">The sequence shown here is derived from an EMBL/GenBank/DDBJ whole genome shotgun (WGS) entry which is preliminary data.</text>
</comment>
<organism evidence="3 4">
    <name type="scientific">Moheibacter stercoris</name>
    <dbReference type="NCBI Taxonomy" id="1628251"/>
    <lineage>
        <taxon>Bacteria</taxon>
        <taxon>Pseudomonadati</taxon>
        <taxon>Bacteroidota</taxon>
        <taxon>Flavobacteriia</taxon>
        <taxon>Flavobacteriales</taxon>
        <taxon>Weeksellaceae</taxon>
        <taxon>Moheibacter</taxon>
    </lineage>
</organism>
<dbReference type="RefSeq" id="WP_354507647.1">
    <property type="nucleotide sequence ID" value="NZ_JBEPMO010000004.1"/>
</dbReference>
<gene>
    <name evidence="3" type="ORF">ABID46_000978</name>
</gene>
<dbReference type="Gene3D" id="3.40.47.10">
    <property type="match status" value="1"/>
</dbReference>
<keyword evidence="4" id="KW-1185">Reference proteome</keyword>
<evidence type="ECO:0000259" key="2">
    <source>
        <dbReference type="Pfam" id="PF00109"/>
    </source>
</evidence>
<accession>A0ABV2LTG2</accession>
<evidence type="ECO:0000256" key="1">
    <source>
        <dbReference type="ARBA" id="ARBA00022679"/>
    </source>
</evidence>